<evidence type="ECO:0000256" key="1">
    <source>
        <dbReference type="ARBA" id="ARBA00006484"/>
    </source>
</evidence>
<comment type="caution">
    <text evidence="4">The sequence shown here is derived from an EMBL/GenBank/DDBJ whole genome shotgun (WGS) entry which is preliminary data.</text>
</comment>
<name>A0AA43TYS2_9LECA</name>
<evidence type="ECO:0008006" key="6">
    <source>
        <dbReference type="Google" id="ProtNLM"/>
    </source>
</evidence>
<protein>
    <recommendedName>
        <fullName evidence="6">NAD(P)-binding protein</fullName>
    </recommendedName>
</protein>
<dbReference type="GO" id="GO:0016491">
    <property type="term" value="F:oxidoreductase activity"/>
    <property type="evidence" value="ECO:0007669"/>
    <property type="project" value="UniProtKB-KW"/>
</dbReference>
<gene>
    <name evidence="4" type="ORF">OHK93_002458</name>
</gene>
<organism evidence="4 5">
    <name type="scientific">Ramalina farinacea</name>
    <dbReference type="NCBI Taxonomy" id="258253"/>
    <lineage>
        <taxon>Eukaryota</taxon>
        <taxon>Fungi</taxon>
        <taxon>Dikarya</taxon>
        <taxon>Ascomycota</taxon>
        <taxon>Pezizomycotina</taxon>
        <taxon>Lecanoromycetes</taxon>
        <taxon>OSLEUM clade</taxon>
        <taxon>Lecanoromycetidae</taxon>
        <taxon>Lecanorales</taxon>
        <taxon>Lecanorineae</taxon>
        <taxon>Ramalinaceae</taxon>
        <taxon>Ramalina</taxon>
    </lineage>
</organism>
<dbReference type="InterPro" id="IPR036291">
    <property type="entry name" value="NAD(P)-bd_dom_sf"/>
</dbReference>
<sequence length="339" mass="36953">MGVIWSQMRPPAPQFTEQDMPSLDGKVIIVTGGNAGVGFELVKMLYPKGGCTIYIASRSSDRIAAAIEEIKSTVPAPPAGNPTRLKSLRLDLNDLTTISETAKEFLAQESRLDILWNNAGIAQAPIGSTTKQGYEAHMGVNCLGPYLFTKLLTPLLVKTAHSGPANSVRVIWTSSQIIETNGPAGGISFEEQQPGKHPADKNHTYAASKAGNWFLASELDKRVRDEGVVSITQNPGNLITKSWDPVAGWAKFLLWPFLFEPRMGGYTMLWAGLSPQITCKDGGRYGIPWGRWHPPPKRELLGGGRGKELLESKWTKEEGGTGLAAEFWGWCDEQTGQYA</sequence>
<evidence type="ECO:0000313" key="5">
    <source>
        <dbReference type="Proteomes" id="UP001161017"/>
    </source>
</evidence>
<evidence type="ECO:0000256" key="3">
    <source>
        <dbReference type="ARBA" id="ARBA00023002"/>
    </source>
</evidence>
<dbReference type="PANTHER" id="PTHR24320:SF236">
    <property type="entry name" value="SHORT-CHAIN DEHYDROGENASE-RELATED"/>
    <property type="match status" value="1"/>
</dbReference>
<keyword evidence="5" id="KW-1185">Reference proteome</keyword>
<evidence type="ECO:0000313" key="4">
    <source>
        <dbReference type="EMBL" id="MDI1491250.1"/>
    </source>
</evidence>
<proteinExistence type="inferred from homology"/>
<accession>A0AA43TYS2</accession>
<dbReference type="InterPro" id="IPR002347">
    <property type="entry name" value="SDR_fam"/>
</dbReference>
<dbReference type="Pfam" id="PF00106">
    <property type="entry name" value="adh_short"/>
    <property type="match status" value="1"/>
</dbReference>
<reference evidence="4" key="1">
    <citation type="journal article" date="2023" name="Genome Biol. Evol.">
        <title>First Whole Genome Sequence and Flow Cytometry Genome Size Data for the Lichen-Forming Fungus Ramalina farinacea (Ascomycota).</title>
        <authorList>
            <person name="Llewellyn T."/>
            <person name="Mian S."/>
            <person name="Hill R."/>
            <person name="Leitch I.J."/>
            <person name="Gaya E."/>
        </authorList>
    </citation>
    <scope>NUCLEOTIDE SEQUENCE</scope>
    <source>
        <strain evidence="4">LIQ254RAFAR</strain>
    </source>
</reference>
<dbReference type="SUPFAM" id="SSF51735">
    <property type="entry name" value="NAD(P)-binding Rossmann-fold domains"/>
    <property type="match status" value="1"/>
</dbReference>
<dbReference type="EMBL" id="JAPUFD010000014">
    <property type="protein sequence ID" value="MDI1491250.1"/>
    <property type="molecule type" value="Genomic_DNA"/>
</dbReference>
<dbReference type="AlphaFoldDB" id="A0AA43TYS2"/>
<keyword evidence="2" id="KW-0521">NADP</keyword>
<comment type="similarity">
    <text evidence="1">Belongs to the short-chain dehydrogenases/reductases (SDR) family.</text>
</comment>
<dbReference type="PRINTS" id="PR00081">
    <property type="entry name" value="GDHRDH"/>
</dbReference>
<dbReference type="Gene3D" id="3.40.50.720">
    <property type="entry name" value="NAD(P)-binding Rossmann-like Domain"/>
    <property type="match status" value="1"/>
</dbReference>
<dbReference type="PANTHER" id="PTHR24320">
    <property type="entry name" value="RETINOL DEHYDROGENASE"/>
    <property type="match status" value="1"/>
</dbReference>
<keyword evidence="3" id="KW-0560">Oxidoreductase</keyword>
<dbReference type="Proteomes" id="UP001161017">
    <property type="component" value="Unassembled WGS sequence"/>
</dbReference>
<evidence type="ECO:0000256" key="2">
    <source>
        <dbReference type="ARBA" id="ARBA00022857"/>
    </source>
</evidence>